<reference evidence="2 3" key="1">
    <citation type="journal article" date="2018" name="Cell">
        <title>The Chara Genome: Secondary Complexity and Implications for Plant Terrestrialization.</title>
        <authorList>
            <person name="Nishiyama T."/>
            <person name="Sakayama H."/>
            <person name="Vries J.D."/>
            <person name="Buschmann H."/>
            <person name="Saint-Marcoux D."/>
            <person name="Ullrich K.K."/>
            <person name="Haas F.B."/>
            <person name="Vanderstraeten L."/>
            <person name="Becker D."/>
            <person name="Lang D."/>
            <person name="Vosolsobe S."/>
            <person name="Rombauts S."/>
            <person name="Wilhelmsson P.K.I."/>
            <person name="Janitza P."/>
            <person name="Kern R."/>
            <person name="Heyl A."/>
            <person name="Rumpler F."/>
            <person name="Villalobos L.I.A.C."/>
            <person name="Clay J.M."/>
            <person name="Skokan R."/>
            <person name="Toyoda A."/>
            <person name="Suzuki Y."/>
            <person name="Kagoshima H."/>
            <person name="Schijlen E."/>
            <person name="Tajeshwar N."/>
            <person name="Catarino B."/>
            <person name="Hetherington A.J."/>
            <person name="Saltykova A."/>
            <person name="Bonnot C."/>
            <person name="Breuninger H."/>
            <person name="Symeonidi A."/>
            <person name="Radhakrishnan G.V."/>
            <person name="Van Nieuwerburgh F."/>
            <person name="Deforce D."/>
            <person name="Chang C."/>
            <person name="Karol K.G."/>
            <person name="Hedrich R."/>
            <person name="Ulvskov P."/>
            <person name="Glockner G."/>
            <person name="Delwiche C.F."/>
            <person name="Petrasek J."/>
            <person name="Van de Peer Y."/>
            <person name="Friml J."/>
            <person name="Beilby M."/>
            <person name="Dolan L."/>
            <person name="Kohara Y."/>
            <person name="Sugano S."/>
            <person name="Fujiyama A."/>
            <person name="Delaux P.-M."/>
            <person name="Quint M."/>
            <person name="TheiBen G."/>
            <person name="Hagemann M."/>
            <person name="Harholt J."/>
            <person name="Dunand C."/>
            <person name="Zachgo S."/>
            <person name="Langdale J."/>
            <person name="Maumus F."/>
            <person name="Straeten D.V.D."/>
            <person name="Gould S.B."/>
            <person name="Rensing S.A."/>
        </authorList>
    </citation>
    <scope>NUCLEOTIDE SEQUENCE [LARGE SCALE GENOMIC DNA]</scope>
    <source>
        <strain evidence="2 3">S276</strain>
    </source>
</reference>
<gene>
    <name evidence="2" type="ORF">CBR_g55884</name>
</gene>
<evidence type="ECO:0000256" key="1">
    <source>
        <dbReference type="SAM" id="MobiDB-lite"/>
    </source>
</evidence>
<dbReference type="Gramene" id="GBG92549">
    <property type="protein sequence ID" value="GBG92549"/>
    <property type="gene ID" value="CBR_g55884"/>
</dbReference>
<accession>A0A388MDK2</accession>
<evidence type="ECO:0000313" key="3">
    <source>
        <dbReference type="Proteomes" id="UP000265515"/>
    </source>
</evidence>
<name>A0A388MDK2_CHABU</name>
<feature type="region of interest" description="Disordered" evidence="1">
    <location>
        <begin position="112"/>
        <end position="162"/>
    </location>
</feature>
<dbReference type="Proteomes" id="UP000265515">
    <property type="component" value="Unassembled WGS sequence"/>
</dbReference>
<dbReference type="AlphaFoldDB" id="A0A388MDK2"/>
<protein>
    <submittedName>
        <fullName evidence="2">Uncharacterized protein</fullName>
    </submittedName>
</protein>
<dbReference type="EMBL" id="BFEA01001079">
    <property type="protein sequence ID" value="GBG92549.1"/>
    <property type="molecule type" value="Genomic_DNA"/>
</dbReference>
<feature type="compositionally biased region" description="Basic and acidic residues" evidence="1">
    <location>
        <begin position="112"/>
        <end position="123"/>
    </location>
</feature>
<evidence type="ECO:0000313" key="2">
    <source>
        <dbReference type="EMBL" id="GBG92549.1"/>
    </source>
</evidence>
<feature type="compositionally biased region" description="Polar residues" evidence="1">
    <location>
        <begin position="128"/>
        <end position="137"/>
    </location>
</feature>
<feature type="region of interest" description="Disordered" evidence="1">
    <location>
        <begin position="1"/>
        <end position="53"/>
    </location>
</feature>
<sequence length="162" mass="17885">MQKSVATLMKDNPGVSPGGANGGRKMSTNDVPEREGCGNPGAANGARTSADDQQRNAVHHLNQRLENLEEKFAEQVARQNAWNLKVEQLMFVMINRIDHLAEALAEADRHEQDRGYCQDHADVAAEPISSQKNNQDVEPQADGHDNSSIQSEEDNQELRISE</sequence>
<keyword evidence="3" id="KW-1185">Reference proteome</keyword>
<proteinExistence type="predicted"/>
<comment type="caution">
    <text evidence="2">The sequence shown here is derived from an EMBL/GenBank/DDBJ whole genome shotgun (WGS) entry which is preliminary data.</text>
</comment>
<organism evidence="2 3">
    <name type="scientific">Chara braunii</name>
    <name type="common">Braun's stonewort</name>
    <dbReference type="NCBI Taxonomy" id="69332"/>
    <lineage>
        <taxon>Eukaryota</taxon>
        <taxon>Viridiplantae</taxon>
        <taxon>Streptophyta</taxon>
        <taxon>Charophyceae</taxon>
        <taxon>Charales</taxon>
        <taxon>Characeae</taxon>
        <taxon>Chara</taxon>
    </lineage>
</organism>